<keyword evidence="3" id="KW-1185">Reference proteome</keyword>
<sequence length="133" mass="14821">MNDVVFVMTNSRLSKKKQSRKSATKHNLDDLDSDEEWIVQNDDELEEGLENVANPTDSLVHDEFAASRVGAGNTSGFDDLPIPSYDDEEFDELLRRVPTPTISNPTASQGEGKESKDNIEDEHDDADVLNDLL</sequence>
<proteinExistence type="predicted"/>
<evidence type="ECO:0000313" key="3">
    <source>
        <dbReference type="Proteomes" id="UP001341840"/>
    </source>
</evidence>
<name>A0ABU6VJQ9_9FABA</name>
<evidence type="ECO:0000313" key="2">
    <source>
        <dbReference type="EMBL" id="MED6173812.1"/>
    </source>
</evidence>
<reference evidence="2 3" key="1">
    <citation type="journal article" date="2023" name="Plants (Basel)">
        <title>Bridging the Gap: Combining Genomics and Transcriptomics Approaches to Understand Stylosanthes scabra, an Orphan Legume from the Brazilian Caatinga.</title>
        <authorList>
            <person name="Ferreira-Neto J.R.C."/>
            <person name="da Silva M.D."/>
            <person name="Binneck E."/>
            <person name="de Melo N.F."/>
            <person name="da Silva R.H."/>
            <person name="de Melo A.L.T.M."/>
            <person name="Pandolfi V."/>
            <person name="Bustamante F.O."/>
            <person name="Brasileiro-Vidal A.C."/>
            <person name="Benko-Iseppon A.M."/>
        </authorList>
    </citation>
    <scope>NUCLEOTIDE SEQUENCE [LARGE SCALE GENOMIC DNA]</scope>
    <source>
        <tissue evidence="2">Leaves</tissue>
    </source>
</reference>
<feature type="compositionally biased region" description="Polar residues" evidence="1">
    <location>
        <begin position="100"/>
        <end position="109"/>
    </location>
</feature>
<dbReference type="EMBL" id="JASCZI010151632">
    <property type="protein sequence ID" value="MED6173812.1"/>
    <property type="molecule type" value="Genomic_DNA"/>
</dbReference>
<accession>A0ABU6VJQ9</accession>
<feature type="compositionally biased region" description="Acidic residues" evidence="1">
    <location>
        <begin position="119"/>
        <end position="133"/>
    </location>
</feature>
<feature type="region of interest" description="Disordered" evidence="1">
    <location>
        <begin position="95"/>
        <end position="133"/>
    </location>
</feature>
<organism evidence="2 3">
    <name type="scientific">Stylosanthes scabra</name>
    <dbReference type="NCBI Taxonomy" id="79078"/>
    <lineage>
        <taxon>Eukaryota</taxon>
        <taxon>Viridiplantae</taxon>
        <taxon>Streptophyta</taxon>
        <taxon>Embryophyta</taxon>
        <taxon>Tracheophyta</taxon>
        <taxon>Spermatophyta</taxon>
        <taxon>Magnoliopsida</taxon>
        <taxon>eudicotyledons</taxon>
        <taxon>Gunneridae</taxon>
        <taxon>Pentapetalae</taxon>
        <taxon>rosids</taxon>
        <taxon>fabids</taxon>
        <taxon>Fabales</taxon>
        <taxon>Fabaceae</taxon>
        <taxon>Papilionoideae</taxon>
        <taxon>50 kb inversion clade</taxon>
        <taxon>dalbergioids sensu lato</taxon>
        <taxon>Dalbergieae</taxon>
        <taxon>Pterocarpus clade</taxon>
        <taxon>Stylosanthes</taxon>
    </lineage>
</organism>
<dbReference type="Proteomes" id="UP001341840">
    <property type="component" value="Unassembled WGS sequence"/>
</dbReference>
<evidence type="ECO:0000256" key="1">
    <source>
        <dbReference type="SAM" id="MobiDB-lite"/>
    </source>
</evidence>
<protein>
    <submittedName>
        <fullName evidence="2">Uncharacterized protein</fullName>
    </submittedName>
</protein>
<gene>
    <name evidence="2" type="ORF">PIB30_063157</name>
</gene>
<comment type="caution">
    <text evidence="2">The sequence shown here is derived from an EMBL/GenBank/DDBJ whole genome shotgun (WGS) entry which is preliminary data.</text>
</comment>